<dbReference type="RefSeq" id="WP_130459704.1">
    <property type="nucleotide sequence ID" value="NZ_SHKM01000002.1"/>
</dbReference>
<reference evidence="1 2" key="1">
    <citation type="submission" date="2019-02" db="EMBL/GenBank/DDBJ databases">
        <title>Genomic Encyclopedia of Type Strains, Phase IV (KMG-IV): sequencing the most valuable type-strain genomes for metagenomic binning, comparative biology and taxonomic classification.</title>
        <authorList>
            <person name="Goeker M."/>
        </authorList>
    </citation>
    <scope>NUCLEOTIDE SEQUENCE [LARGE SCALE GENOMIC DNA]</scope>
    <source>
        <strain evidence="1 2">DSM 21223</strain>
    </source>
</reference>
<evidence type="ECO:0000313" key="1">
    <source>
        <dbReference type="EMBL" id="RZT76560.1"/>
    </source>
</evidence>
<dbReference type="Proteomes" id="UP000292136">
    <property type="component" value="Unassembled WGS sequence"/>
</dbReference>
<evidence type="ECO:0000313" key="2">
    <source>
        <dbReference type="Proteomes" id="UP000292136"/>
    </source>
</evidence>
<name>A0ABY0IP71_9RHOO</name>
<gene>
    <name evidence="1" type="ORF">EV678_2437</name>
</gene>
<organism evidence="1 2">
    <name type="scientific">Azospira oryzae</name>
    <dbReference type="NCBI Taxonomy" id="146939"/>
    <lineage>
        <taxon>Bacteria</taxon>
        <taxon>Pseudomonadati</taxon>
        <taxon>Pseudomonadota</taxon>
        <taxon>Betaproteobacteria</taxon>
        <taxon>Rhodocyclales</taxon>
        <taxon>Rhodocyclaceae</taxon>
        <taxon>Azospira</taxon>
    </lineage>
</organism>
<sequence length="65" mass="7273">MLTIMDMSTGRCSDDLTAHYDEDVLNANWTEPPRLEPQLQLVAAPARQPGIDPALYLHAFYAAQE</sequence>
<accession>A0ABY0IP71</accession>
<dbReference type="EMBL" id="SHKM01000002">
    <property type="protein sequence ID" value="RZT76560.1"/>
    <property type="molecule type" value="Genomic_DNA"/>
</dbReference>
<keyword evidence="2" id="KW-1185">Reference proteome</keyword>
<comment type="caution">
    <text evidence="1">The sequence shown here is derived from an EMBL/GenBank/DDBJ whole genome shotgun (WGS) entry which is preliminary data.</text>
</comment>
<protein>
    <submittedName>
        <fullName evidence="1">Uncharacterized protein</fullName>
    </submittedName>
</protein>
<proteinExistence type="predicted"/>